<dbReference type="SMART" id="SM00548">
    <property type="entry name" value="IRO"/>
    <property type="match status" value="1"/>
</dbReference>
<comment type="subcellular location">
    <subcellularLocation>
        <location evidence="1 6">Nucleus</location>
    </subcellularLocation>
</comment>
<dbReference type="AlphaFoldDB" id="A0A553Q7G4"/>
<feature type="DNA-binding region" description="Homeobox" evidence="6">
    <location>
        <begin position="109"/>
        <end position="165"/>
    </location>
</feature>
<dbReference type="GO" id="GO:0000978">
    <property type="term" value="F:RNA polymerase II cis-regulatory region sequence-specific DNA binding"/>
    <property type="evidence" value="ECO:0007669"/>
    <property type="project" value="TreeGrafter"/>
</dbReference>
<evidence type="ECO:0000256" key="5">
    <source>
        <dbReference type="ARBA" id="ARBA00023242"/>
    </source>
</evidence>
<dbReference type="GO" id="GO:0005634">
    <property type="term" value="C:nucleus"/>
    <property type="evidence" value="ECO:0007669"/>
    <property type="project" value="UniProtKB-SubCell"/>
</dbReference>
<dbReference type="InterPro" id="IPR001356">
    <property type="entry name" value="HD"/>
</dbReference>
<keyword evidence="4 6" id="KW-0371">Homeobox</keyword>
<protein>
    <recommendedName>
        <fullName evidence="8">Homeobox domain-containing protein</fullName>
    </recommendedName>
</protein>
<dbReference type="SMART" id="SM00389">
    <property type="entry name" value="HOX"/>
    <property type="match status" value="1"/>
</dbReference>
<dbReference type="InterPro" id="IPR008422">
    <property type="entry name" value="KN_HD"/>
</dbReference>
<dbReference type="Gene3D" id="1.10.10.60">
    <property type="entry name" value="Homeodomain-like"/>
    <property type="match status" value="1"/>
</dbReference>
<keyword evidence="5 6" id="KW-0539">Nucleus</keyword>
<dbReference type="GO" id="GO:0048468">
    <property type="term" value="P:cell development"/>
    <property type="evidence" value="ECO:0007669"/>
    <property type="project" value="TreeGrafter"/>
</dbReference>
<name>A0A553Q7G4_9TELE</name>
<keyword evidence="3 6" id="KW-0238">DNA-binding</keyword>
<evidence type="ECO:0000256" key="1">
    <source>
        <dbReference type="ARBA" id="ARBA00004123"/>
    </source>
</evidence>
<dbReference type="SUPFAM" id="SSF46689">
    <property type="entry name" value="Homeodomain-like"/>
    <property type="match status" value="1"/>
</dbReference>
<evidence type="ECO:0000256" key="3">
    <source>
        <dbReference type="ARBA" id="ARBA00023125"/>
    </source>
</evidence>
<organism evidence="9 10">
    <name type="scientific">Danionella cerebrum</name>
    <dbReference type="NCBI Taxonomy" id="2873325"/>
    <lineage>
        <taxon>Eukaryota</taxon>
        <taxon>Metazoa</taxon>
        <taxon>Chordata</taxon>
        <taxon>Craniata</taxon>
        <taxon>Vertebrata</taxon>
        <taxon>Euteleostomi</taxon>
        <taxon>Actinopterygii</taxon>
        <taxon>Neopterygii</taxon>
        <taxon>Teleostei</taxon>
        <taxon>Ostariophysi</taxon>
        <taxon>Cypriniformes</taxon>
        <taxon>Danionidae</taxon>
        <taxon>Danioninae</taxon>
        <taxon>Danionella</taxon>
    </lineage>
</organism>
<evidence type="ECO:0000313" key="10">
    <source>
        <dbReference type="Proteomes" id="UP000316079"/>
    </source>
</evidence>
<dbReference type="Pfam" id="PF05920">
    <property type="entry name" value="Homeobox_KN"/>
    <property type="match status" value="1"/>
</dbReference>
<dbReference type="FunFam" id="1.10.10.60:FF:000003">
    <property type="entry name" value="Iroquois-class homeobox protein IRX"/>
    <property type="match status" value="1"/>
</dbReference>
<feature type="compositionally biased region" description="Polar residues" evidence="7">
    <location>
        <begin position="235"/>
        <end position="247"/>
    </location>
</feature>
<keyword evidence="10" id="KW-1185">Reference proteome</keyword>
<comment type="similarity">
    <text evidence="2">Belongs to the TALE/IRO homeobox family.</text>
</comment>
<comment type="caution">
    <text evidence="9">The sequence shown here is derived from an EMBL/GenBank/DDBJ whole genome shotgun (WGS) entry which is preliminary data.</text>
</comment>
<feature type="domain" description="Homeobox" evidence="8">
    <location>
        <begin position="107"/>
        <end position="164"/>
    </location>
</feature>
<feature type="compositionally biased region" description="Acidic residues" evidence="7">
    <location>
        <begin position="176"/>
        <end position="194"/>
    </location>
</feature>
<dbReference type="PROSITE" id="PS00027">
    <property type="entry name" value="HOMEOBOX_1"/>
    <property type="match status" value="1"/>
</dbReference>
<reference evidence="9 10" key="1">
    <citation type="journal article" date="2019" name="Sci. Data">
        <title>Hybrid genome assembly and annotation of Danionella translucida.</title>
        <authorList>
            <person name="Kadobianskyi M."/>
            <person name="Schulze L."/>
            <person name="Schuelke M."/>
            <person name="Judkewitz B."/>
        </authorList>
    </citation>
    <scope>NUCLEOTIDE SEQUENCE [LARGE SCALE GENOMIC DNA]</scope>
    <source>
        <strain evidence="9 10">Bolton</strain>
    </source>
</reference>
<sequence>MSRQQPMALPPGYLYQSSLSLRSVPPFGAHGIDLPRSDDSGSAFAPYASPSFGNSAGFRLLQYSPEPAGAFASYGGSPYDSSPGSTVSYLPYAGPLGPYTFGDPAYRKNATRDATATLKAWLSEHRKNPYPTKGEKIMLAIITKMSLTQVSTWFANARRRLKKENKMSWTQRNRSEDEDEEDSIDLERNEEDEEPMKSAETTKDAEIEECSGSRPEEPEDSTDSIIIDNPETENRTIPSTSPQTRQNYIPPPDPTHTPKPKLWSLAEIATSDKERDKAPPSVRSPLSRSFPARHLYLSPPFYAGWTDCGAFAALNGAGSSLNGLNHTVIHRVRDNKLTLSLEVCRELSIEHKRNRF</sequence>
<evidence type="ECO:0000256" key="6">
    <source>
        <dbReference type="PROSITE-ProRule" id="PRU00108"/>
    </source>
</evidence>
<evidence type="ECO:0000256" key="4">
    <source>
        <dbReference type="ARBA" id="ARBA00023155"/>
    </source>
</evidence>
<dbReference type="OrthoDB" id="5399138at2759"/>
<dbReference type="PROSITE" id="PS50071">
    <property type="entry name" value="HOMEOBOX_2"/>
    <property type="match status" value="1"/>
</dbReference>
<feature type="compositionally biased region" description="Basic and acidic residues" evidence="7">
    <location>
        <begin position="195"/>
        <end position="205"/>
    </location>
</feature>
<dbReference type="GO" id="GO:0030182">
    <property type="term" value="P:neuron differentiation"/>
    <property type="evidence" value="ECO:0007669"/>
    <property type="project" value="TreeGrafter"/>
</dbReference>
<evidence type="ECO:0000256" key="7">
    <source>
        <dbReference type="SAM" id="MobiDB-lite"/>
    </source>
</evidence>
<dbReference type="PANTHER" id="PTHR11211">
    <property type="entry name" value="IROQUOIS-CLASS HOMEODOMAIN PROTEIN IRX"/>
    <property type="match status" value="1"/>
</dbReference>
<dbReference type="EMBL" id="SRMA01026256">
    <property type="protein sequence ID" value="TRY85879.1"/>
    <property type="molecule type" value="Genomic_DNA"/>
</dbReference>
<dbReference type="STRING" id="623744.A0A553Q7G4"/>
<dbReference type="InterPro" id="IPR009057">
    <property type="entry name" value="Homeodomain-like_sf"/>
</dbReference>
<dbReference type="InterPro" id="IPR017970">
    <property type="entry name" value="Homeobox_CS"/>
</dbReference>
<evidence type="ECO:0000259" key="8">
    <source>
        <dbReference type="PROSITE" id="PS50071"/>
    </source>
</evidence>
<dbReference type="GO" id="GO:0000981">
    <property type="term" value="F:DNA-binding transcription factor activity, RNA polymerase II-specific"/>
    <property type="evidence" value="ECO:0007669"/>
    <property type="project" value="InterPro"/>
</dbReference>
<dbReference type="CDD" id="cd00086">
    <property type="entry name" value="homeodomain"/>
    <property type="match status" value="1"/>
</dbReference>
<evidence type="ECO:0000313" key="9">
    <source>
        <dbReference type="EMBL" id="TRY85879.1"/>
    </source>
</evidence>
<feature type="region of interest" description="Disordered" evidence="7">
    <location>
        <begin position="165"/>
        <end position="260"/>
    </location>
</feature>
<gene>
    <name evidence="9" type="ORF">DNTS_011906</name>
</gene>
<evidence type="ECO:0000256" key="2">
    <source>
        <dbReference type="ARBA" id="ARBA00008446"/>
    </source>
</evidence>
<accession>A0A553Q7G4</accession>
<dbReference type="PANTHER" id="PTHR11211:SF17">
    <property type="entry name" value="IROQUOIS-CLASS HOMEODOMAIN PROTEIN IRX-5"/>
    <property type="match status" value="1"/>
</dbReference>
<proteinExistence type="inferred from homology"/>
<dbReference type="InterPro" id="IPR003893">
    <property type="entry name" value="Iroquois_homeo"/>
</dbReference>
<dbReference type="Proteomes" id="UP000316079">
    <property type="component" value="Unassembled WGS sequence"/>
</dbReference>